<evidence type="ECO:0000256" key="2">
    <source>
        <dbReference type="ARBA" id="ARBA00022448"/>
    </source>
</evidence>
<feature type="transmembrane region" description="Helical" evidence="7">
    <location>
        <begin position="241"/>
        <end position="262"/>
    </location>
</feature>
<proteinExistence type="predicted"/>
<reference evidence="9 11" key="2">
    <citation type="submission" date="2017-09" db="EMBL/GenBank/DDBJ databases">
        <title>Large-scale bioinformatics analysis of Bacillus genomes uncovers conserved roles of natural products in bacterial physiology.</title>
        <authorList>
            <consortium name="Agbiome Team Llc"/>
            <person name="Bleich R.M."/>
            <person name="Kirk G.J."/>
            <person name="Santa Maria K.C."/>
            <person name="Allen S.E."/>
            <person name="Farag S."/>
            <person name="Shank E.A."/>
            <person name="Bowers A."/>
        </authorList>
    </citation>
    <scope>NUCLEOTIDE SEQUENCE [LARGE SCALE GENOMIC DNA]</scope>
    <source>
        <strain evidence="9 11">AFS027958</strain>
    </source>
</reference>
<feature type="transmembrane region" description="Helical" evidence="7">
    <location>
        <begin position="207"/>
        <end position="229"/>
    </location>
</feature>
<dbReference type="EMBL" id="NUSY01000007">
    <property type="protein sequence ID" value="PHE15335.1"/>
    <property type="molecule type" value="Genomic_DNA"/>
</dbReference>
<evidence type="ECO:0000256" key="5">
    <source>
        <dbReference type="ARBA" id="ARBA00022989"/>
    </source>
</evidence>
<evidence type="ECO:0000256" key="1">
    <source>
        <dbReference type="ARBA" id="ARBA00004651"/>
    </source>
</evidence>
<dbReference type="PANTHER" id="PTHR43124:SF3">
    <property type="entry name" value="CHLORAMPHENICOL EFFLUX PUMP RV0191"/>
    <property type="match status" value="1"/>
</dbReference>
<protein>
    <submittedName>
        <fullName evidence="10">MFS transporter</fullName>
    </submittedName>
</protein>
<evidence type="ECO:0000313" key="9">
    <source>
        <dbReference type="EMBL" id="PEN56655.1"/>
    </source>
</evidence>
<feature type="transmembrane region" description="Helical" evidence="7">
    <location>
        <begin position="298"/>
        <end position="319"/>
    </location>
</feature>
<dbReference type="Proteomes" id="UP000224044">
    <property type="component" value="Unassembled WGS sequence"/>
</dbReference>
<keyword evidence="5 7" id="KW-1133">Transmembrane helix</keyword>
<dbReference type="InterPro" id="IPR020846">
    <property type="entry name" value="MFS_dom"/>
</dbReference>
<evidence type="ECO:0000259" key="8">
    <source>
        <dbReference type="PROSITE" id="PS50850"/>
    </source>
</evidence>
<feature type="transmembrane region" description="Helical" evidence="7">
    <location>
        <begin position="76"/>
        <end position="94"/>
    </location>
</feature>
<comment type="subcellular location">
    <subcellularLocation>
        <location evidence="1">Cell membrane</location>
        <topology evidence="1">Multi-pass membrane protein</topology>
    </subcellularLocation>
</comment>
<reference evidence="10 12" key="1">
    <citation type="submission" date="2017-09" db="EMBL/GenBank/DDBJ databases">
        <title>Large-scale bioinformatics analysis of Bacillus genomes uncovers conserved roles of natural products in bacterial physiology.</title>
        <authorList>
            <consortium name="Agbiome Team Llc"/>
            <person name="Bleich R.M."/>
            <person name="Grubbs K.J."/>
            <person name="Santa Maria K.C."/>
            <person name="Allen S.E."/>
            <person name="Farag S."/>
            <person name="Shank E.A."/>
            <person name="Bowers A."/>
        </authorList>
    </citation>
    <scope>NUCLEOTIDE SEQUENCE [LARGE SCALE GENOMIC DNA]</scope>
    <source>
        <strain evidence="10 12">AFS042148</strain>
    </source>
</reference>
<keyword evidence="3" id="KW-1003">Cell membrane</keyword>
<feature type="transmembrane region" description="Helical" evidence="7">
    <location>
        <begin position="49"/>
        <end position="69"/>
    </location>
</feature>
<evidence type="ECO:0000313" key="11">
    <source>
        <dbReference type="Proteomes" id="UP000220934"/>
    </source>
</evidence>
<evidence type="ECO:0000256" key="7">
    <source>
        <dbReference type="SAM" id="Phobius"/>
    </source>
</evidence>
<evidence type="ECO:0000313" key="10">
    <source>
        <dbReference type="EMBL" id="PHE15335.1"/>
    </source>
</evidence>
<dbReference type="AlphaFoldDB" id="A0AAP8F5V6"/>
<feature type="domain" description="Major facilitator superfamily (MFS) profile" evidence="8">
    <location>
        <begin position="10"/>
        <end position="388"/>
    </location>
</feature>
<keyword evidence="2" id="KW-0813">Transport</keyword>
<keyword evidence="6 7" id="KW-0472">Membrane</keyword>
<feature type="transmembrane region" description="Helical" evidence="7">
    <location>
        <begin position="274"/>
        <end position="292"/>
    </location>
</feature>
<evidence type="ECO:0000256" key="4">
    <source>
        <dbReference type="ARBA" id="ARBA00022692"/>
    </source>
</evidence>
<accession>A0AAP8F5V6</accession>
<evidence type="ECO:0000313" key="12">
    <source>
        <dbReference type="Proteomes" id="UP000224044"/>
    </source>
</evidence>
<sequence length="389" mass="41791">MFFMKNSTSVLIFILAVGVFGILNTEMGYIGLLPALSDHFDVSVSKASLMVSLFALAIAIAAPTLPLVFSGVNRKTVMLLVLAIFIIGNVISIFTTNFTVALVARVIPAFFHPVYVSMALSVAATSVSAKEAPKAVAKVFIGVSAGMVLGVPIVNFLANVFTLEISLTFFALVNIFAFIMTIVFIPSMPVQEKLSYGSQLKILTKGITWLSILAVTFLNGAVFGIYSYLAEYLDVVTKMSPYMISSMLFVYGLANIIGNILAGRLLTIAPVRTVIIYPIALMILYFAFFFVSELAIPTAIFIVIWGVLGGIGGNVNQYWMMSSAPNSPDFANGLFLTSCNLGTTIGTGIAGIIIAQIGTKYILFVGIFALVLGFICILLRNMLYKSTNA</sequence>
<dbReference type="GO" id="GO:0022857">
    <property type="term" value="F:transmembrane transporter activity"/>
    <property type="evidence" value="ECO:0007669"/>
    <property type="project" value="InterPro"/>
</dbReference>
<gene>
    <name evidence="9" type="ORF">CN596_07215</name>
    <name evidence="10" type="ORF">COF62_07410</name>
</gene>
<comment type="caution">
    <text evidence="10">The sequence shown here is derived from an EMBL/GenBank/DDBJ whole genome shotgun (WGS) entry which is preliminary data.</text>
</comment>
<dbReference type="CDD" id="cd17324">
    <property type="entry name" value="MFS_NepI_like"/>
    <property type="match status" value="1"/>
</dbReference>
<dbReference type="EMBL" id="NUAJ01000006">
    <property type="protein sequence ID" value="PEN56655.1"/>
    <property type="molecule type" value="Genomic_DNA"/>
</dbReference>
<dbReference type="GO" id="GO:0005886">
    <property type="term" value="C:plasma membrane"/>
    <property type="evidence" value="ECO:0007669"/>
    <property type="project" value="UniProtKB-SubCell"/>
</dbReference>
<evidence type="ECO:0000256" key="3">
    <source>
        <dbReference type="ARBA" id="ARBA00022475"/>
    </source>
</evidence>
<dbReference type="Proteomes" id="UP000220934">
    <property type="component" value="Unassembled WGS sequence"/>
</dbReference>
<keyword evidence="4 7" id="KW-0812">Transmembrane</keyword>
<feature type="transmembrane region" description="Helical" evidence="7">
    <location>
        <begin position="139"/>
        <end position="161"/>
    </location>
</feature>
<dbReference type="InterPro" id="IPR050189">
    <property type="entry name" value="MFS_Efflux_Transporters"/>
</dbReference>
<dbReference type="Pfam" id="PF07690">
    <property type="entry name" value="MFS_1"/>
    <property type="match status" value="1"/>
</dbReference>
<feature type="transmembrane region" description="Helical" evidence="7">
    <location>
        <begin position="331"/>
        <end position="355"/>
    </location>
</feature>
<dbReference type="InterPro" id="IPR011701">
    <property type="entry name" value="MFS"/>
</dbReference>
<dbReference type="PANTHER" id="PTHR43124">
    <property type="entry name" value="PURINE EFFLUX PUMP PBUE"/>
    <property type="match status" value="1"/>
</dbReference>
<dbReference type="Gene3D" id="1.20.1250.20">
    <property type="entry name" value="MFS general substrate transporter like domains"/>
    <property type="match status" value="2"/>
</dbReference>
<dbReference type="InterPro" id="IPR036259">
    <property type="entry name" value="MFS_trans_sf"/>
</dbReference>
<dbReference type="SUPFAM" id="SSF103473">
    <property type="entry name" value="MFS general substrate transporter"/>
    <property type="match status" value="1"/>
</dbReference>
<feature type="transmembrane region" description="Helical" evidence="7">
    <location>
        <begin position="167"/>
        <end position="186"/>
    </location>
</feature>
<name>A0AAP8F5V6_9BACI</name>
<organism evidence="10 12">
    <name type="scientific">Bacillus toyonensis</name>
    <dbReference type="NCBI Taxonomy" id="155322"/>
    <lineage>
        <taxon>Bacteria</taxon>
        <taxon>Bacillati</taxon>
        <taxon>Bacillota</taxon>
        <taxon>Bacilli</taxon>
        <taxon>Bacillales</taxon>
        <taxon>Bacillaceae</taxon>
        <taxon>Bacillus</taxon>
        <taxon>Bacillus cereus group</taxon>
    </lineage>
</organism>
<dbReference type="PROSITE" id="PS50850">
    <property type="entry name" value="MFS"/>
    <property type="match status" value="1"/>
</dbReference>
<feature type="transmembrane region" description="Helical" evidence="7">
    <location>
        <begin position="106"/>
        <end position="127"/>
    </location>
</feature>
<feature type="transmembrane region" description="Helical" evidence="7">
    <location>
        <begin position="361"/>
        <end position="379"/>
    </location>
</feature>
<evidence type="ECO:0000256" key="6">
    <source>
        <dbReference type="ARBA" id="ARBA00023136"/>
    </source>
</evidence>